<dbReference type="PaxDb" id="4097-A0A1S3Y5E4"/>
<dbReference type="PANTHER" id="PTHR34222:SF77">
    <property type="entry name" value="CCHC-TYPE DOMAIN-CONTAINING PROTEIN"/>
    <property type="match status" value="1"/>
</dbReference>
<dbReference type="InterPro" id="IPR012337">
    <property type="entry name" value="RNaseH-like_sf"/>
</dbReference>
<dbReference type="Pfam" id="PF22936">
    <property type="entry name" value="Pol_BBD"/>
    <property type="match status" value="1"/>
</dbReference>
<dbReference type="STRING" id="4097.A0A1S3Y5E4"/>
<dbReference type="InterPro" id="IPR057670">
    <property type="entry name" value="SH3_retrovirus"/>
</dbReference>
<gene>
    <name evidence="4" type="primary">LOC107772404</name>
</gene>
<dbReference type="OMA" id="INAHEQA"/>
<feature type="domain" description="Integrase catalytic" evidence="3">
    <location>
        <begin position="368"/>
        <end position="547"/>
    </location>
</feature>
<dbReference type="PANTHER" id="PTHR34222">
    <property type="entry name" value="GAG_PRE-INTEGRS DOMAIN-CONTAINING PROTEIN"/>
    <property type="match status" value="1"/>
</dbReference>
<keyword evidence="1" id="KW-0479">Metal-binding</keyword>
<protein>
    <submittedName>
        <fullName evidence="4">Uncharacterized protein</fullName>
    </submittedName>
</protein>
<dbReference type="Gene3D" id="3.30.420.10">
    <property type="entry name" value="Ribonuclease H-like superfamily/Ribonuclease H"/>
    <property type="match status" value="1"/>
</dbReference>
<dbReference type="InterPro" id="IPR001584">
    <property type="entry name" value="Integrase_cat-core"/>
</dbReference>
<dbReference type="GO" id="GO:0008270">
    <property type="term" value="F:zinc ion binding"/>
    <property type="evidence" value="ECO:0007669"/>
    <property type="project" value="UniProtKB-KW"/>
</dbReference>
<dbReference type="InterPro" id="IPR001878">
    <property type="entry name" value="Znf_CCHC"/>
</dbReference>
<dbReference type="Pfam" id="PF03732">
    <property type="entry name" value="Retrotrans_gag"/>
    <property type="match status" value="1"/>
</dbReference>
<dbReference type="InterPro" id="IPR054722">
    <property type="entry name" value="PolX-like_BBD"/>
</dbReference>
<dbReference type="Pfam" id="PF25597">
    <property type="entry name" value="SH3_retrovirus"/>
    <property type="match status" value="1"/>
</dbReference>
<dbReference type="KEGG" id="nta:107772404"/>
<evidence type="ECO:0000259" key="2">
    <source>
        <dbReference type="PROSITE" id="PS50158"/>
    </source>
</evidence>
<evidence type="ECO:0000313" key="4">
    <source>
        <dbReference type="RefSeq" id="XP_016447391.1"/>
    </source>
</evidence>
<dbReference type="SUPFAM" id="SSF53098">
    <property type="entry name" value="Ribonuclease H-like"/>
    <property type="match status" value="1"/>
</dbReference>
<accession>A0A1S3Y5E4</accession>
<dbReference type="InterPro" id="IPR036397">
    <property type="entry name" value="RNaseH_sf"/>
</dbReference>
<dbReference type="InterPro" id="IPR005162">
    <property type="entry name" value="Retrotrans_gag_dom"/>
</dbReference>
<name>A0A1S3Y5E4_TOBAC</name>
<proteinExistence type="predicted"/>
<dbReference type="GO" id="GO:0015074">
    <property type="term" value="P:DNA integration"/>
    <property type="evidence" value="ECO:0007669"/>
    <property type="project" value="InterPro"/>
</dbReference>
<dbReference type="OrthoDB" id="1306033at2759"/>
<dbReference type="RefSeq" id="XP_016447391.1">
    <property type="nucleotide sequence ID" value="XM_016591905.1"/>
</dbReference>
<keyword evidence="1" id="KW-0863">Zinc-finger</keyword>
<keyword evidence="1" id="KW-0862">Zinc</keyword>
<evidence type="ECO:0000256" key="1">
    <source>
        <dbReference type="PROSITE-ProRule" id="PRU00047"/>
    </source>
</evidence>
<evidence type="ECO:0000259" key="3">
    <source>
        <dbReference type="PROSITE" id="PS50994"/>
    </source>
</evidence>
<feature type="domain" description="CCHC-type" evidence="2">
    <location>
        <begin position="190"/>
        <end position="203"/>
    </location>
</feature>
<dbReference type="PROSITE" id="PS50994">
    <property type="entry name" value="INTEGRASE"/>
    <property type="match status" value="1"/>
</dbReference>
<organism evidence="4">
    <name type="scientific">Nicotiana tabacum</name>
    <name type="common">Common tobacco</name>
    <dbReference type="NCBI Taxonomy" id="4097"/>
    <lineage>
        <taxon>Eukaryota</taxon>
        <taxon>Viridiplantae</taxon>
        <taxon>Streptophyta</taxon>
        <taxon>Embryophyta</taxon>
        <taxon>Tracheophyta</taxon>
        <taxon>Spermatophyta</taxon>
        <taxon>Magnoliopsida</taxon>
        <taxon>eudicotyledons</taxon>
        <taxon>Gunneridae</taxon>
        <taxon>Pentapetalae</taxon>
        <taxon>asterids</taxon>
        <taxon>lamiids</taxon>
        <taxon>Solanales</taxon>
        <taxon>Solanaceae</taxon>
        <taxon>Nicotianoideae</taxon>
        <taxon>Nicotianeae</taxon>
        <taxon>Nicotiana</taxon>
    </lineage>
</organism>
<reference evidence="4" key="1">
    <citation type="submission" date="2025-08" db="UniProtKB">
        <authorList>
            <consortium name="RefSeq"/>
        </authorList>
    </citation>
    <scope>IDENTIFICATION</scope>
</reference>
<dbReference type="GO" id="GO:0003676">
    <property type="term" value="F:nucleic acid binding"/>
    <property type="evidence" value="ECO:0007669"/>
    <property type="project" value="InterPro"/>
</dbReference>
<dbReference type="AlphaFoldDB" id="A0A1S3Y5E4"/>
<sequence>MKLALRGKSKLGFVDGSCAKSMYRGSTVANELILIIMFASSAKKVWNDFKRRFDRCSLTRIYYLWSKIASMRQGTDSVTTYYLKMNDLWSELDILAPKQGCDYEESRPSLEHLSQQRLLQFLMGLNESYSNVRSNVLMKRPVVSINEAYAIVTQEESQRALGAFDVNNDPMTMMAGRPRYNKSKKIGIICEHCGYKGHLKKNCYKIVGYPTDFKSKKKTQVVGGGRTFVNNANAEDTSNSEAQPHGHYLTKEQYEQLIGLLNKPPGAKCFANIAGIVSLMSDATEHDWIVDTGATHHITCNKDLLDTLKIIDGYRSVQLPTGKTSNITHTGNAKILGNQKVNNVLYVPNFKLYFLSVSKLTKDLSYLVAFFPDFCVLQRIYSGKVLGIGREHERLYIIKSREAENKALVAGTITKKNAETVLRNYRMGHAQMRLQFPTSVSNSTVVFQLLHLDVWGPYKVPTCGRKHLLSSYGISHQTSCPYTPQQNGIVEIKHRHILEVARALKFQSGVPIRFWGNCVKTVVYVINRLPTTVLKGRTPYELLYGKELKIDHSRVFGYQCHFTTLPKGDKVAPKSRKTVFIGYSETPKGYRLYDLE</sequence>
<dbReference type="PROSITE" id="PS50158">
    <property type="entry name" value="ZF_CCHC"/>
    <property type="match status" value="1"/>
</dbReference>